<dbReference type="InterPro" id="IPR058593">
    <property type="entry name" value="ARB_07466-like_C"/>
</dbReference>
<dbReference type="Gene3D" id="1.10.530.10">
    <property type="match status" value="2"/>
</dbReference>
<evidence type="ECO:0000313" key="10">
    <source>
        <dbReference type="EMBL" id="ETA06071.1"/>
    </source>
</evidence>
<dbReference type="SUPFAM" id="SSF51261">
    <property type="entry name" value="Duplicated hybrid motif"/>
    <property type="match status" value="1"/>
</dbReference>
<dbReference type="Pfam" id="PF06737">
    <property type="entry name" value="Transglycosylas"/>
    <property type="match status" value="1"/>
</dbReference>
<comment type="caution">
    <text evidence="10">The sequence shown here is derived from an EMBL/GenBank/DDBJ whole genome shotgun (WGS) entry which is preliminary data.</text>
</comment>
<dbReference type="PANTHER" id="PTHR21666:SF289">
    <property type="entry name" value="L-ALA--D-GLU ENDOPEPTIDASE"/>
    <property type="match status" value="1"/>
</dbReference>
<dbReference type="PATRIC" id="fig|1423140.3.peg.3005"/>
<dbReference type="HOGENOM" id="CLU_024438_0_0_11"/>
<evidence type="ECO:0000313" key="11">
    <source>
        <dbReference type="Proteomes" id="UP000035035"/>
    </source>
</evidence>
<name>W9DHY3_9ACTN</name>
<accession>W9DHY3</accession>
<dbReference type="Proteomes" id="UP000035035">
    <property type="component" value="Unassembled WGS sequence"/>
</dbReference>
<feature type="compositionally biased region" description="Pro residues" evidence="4">
    <location>
        <begin position="323"/>
        <end position="348"/>
    </location>
</feature>
<dbReference type="InterPro" id="IPR011055">
    <property type="entry name" value="Dup_hybrid_motif"/>
</dbReference>
<dbReference type="PANTHER" id="PTHR21666">
    <property type="entry name" value="PEPTIDASE-RELATED"/>
    <property type="match status" value="1"/>
</dbReference>
<dbReference type="Pfam" id="PF26571">
    <property type="entry name" value="VldE"/>
    <property type="match status" value="1"/>
</dbReference>
<gene>
    <name evidence="10" type="ORF">V525_15045</name>
</gene>
<dbReference type="EMBL" id="AYXO01000029">
    <property type="protein sequence ID" value="ETA06071.1"/>
    <property type="molecule type" value="Genomic_DNA"/>
</dbReference>
<dbReference type="Pfam" id="PF01551">
    <property type="entry name" value="Peptidase_M23"/>
    <property type="match status" value="1"/>
</dbReference>
<keyword evidence="5" id="KW-0812">Transmembrane</keyword>
<dbReference type="InterPro" id="IPR016047">
    <property type="entry name" value="M23ase_b-sheet_dom"/>
</dbReference>
<dbReference type="InterPro" id="IPR050570">
    <property type="entry name" value="Cell_wall_metabolism_enzyme"/>
</dbReference>
<feature type="domain" description="Transglycosylase SLT" evidence="6">
    <location>
        <begin position="531"/>
        <end position="641"/>
    </location>
</feature>
<feature type="transmembrane region" description="Helical" evidence="5">
    <location>
        <begin position="9"/>
        <end position="31"/>
    </location>
</feature>
<evidence type="ECO:0000256" key="5">
    <source>
        <dbReference type="SAM" id="Phobius"/>
    </source>
</evidence>
<evidence type="ECO:0000256" key="1">
    <source>
        <dbReference type="ARBA" id="ARBA00010830"/>
    </source>
</evidence>
<keyword evidence="5" id="KW-1133">Transmembrane helix</keyword>
<dbReference type="SUPFAM" id="SSF53955">
    <property type="entry name" value="Lysozyme-like"/>
    <property type="match status" value="2"/>
</dbReference>
<keyword evidence="11" id="KW-1185">Reference proteome</keyword>
<keyword evidence="5" id="KW-0472">Membrane</keyword>
<dbReference type="RefSeq" id="WP_035755696.1">
    <property type="nucleotide sequence ID" value="NZ_KI629816.1"/>
</dbReference>
<feature type="region of interest" description="Disordered" evidence="4">
    <location>
        <begin position="292"/>
        <end position="354"/>
    </location>
</feature>
<protein>
    <submittedName>
        <fullName evidence="10">Transglycosylase</fullName>
    </submittedName>
</protein>
<evidence type="ECO:0000259" key="6">
    <source>
        <dbReference type="Pfam" id="PF01464"/>
    </source>
</evidence>
<feature type="domain" description="Resuscitation-promoting factor core lysozyme-like" evidence="8">
    <location>
        <begin position="226"/>
        <end position="299"/>
    </location>
</feature>
<dbReference type="AlphaFoldDB" id="W9DHY3"/>
<comment type="similarity">
    <text evidence="1">Belongs to the transglycosylase family. Rpf subfamily.</text>
</comment>
<evidence type="ECO:0000256" key="4">
    <source>
        <dbReference type="SAM" id="MobiDB-lite"/>
    </source>
</evidence>
<evidence type="ECO:0000259" key="8">
    <source>
        <dbReference type="Pfam" id="PF06737"/>
    </source>
</evidence>
<feature type="domain" description="M23ase beta-sheet core" evidence="7">
    <location>
        <begin position="79"/>
        <end position="174"/>
    </location>
</feature>
<feature type="region of interest" description="Disordered" evidence="4">
    <location>
        <begin position="180"/>
        <end position="210"/>
    </location>
</feature>
<evidence type="ECO:0000256" key="2">
    <source>
        <dbReference type="ARBA" id="ARBA00022729"/>
    </source>
</evidence>
<dbReference type="InterPro" id="IPR008258">
    <property type="entry name" value="Transglycosylase_SLT_dom_1"/>
</dbReference>
<keyword evidence="2" id="KW-0732">Signal</keyword>
<dbReference type="InterPro" id="IPR023346">
    <property type="entry name" value="Lysozyme-like_dom_sf"/>
</dbReference>
<dbReference type="Gene3D" id="2.70.70.10">
    <property type="entry name" value="Glucose Permease (Domain IIA)"/>
    <property type="match status" value="1"/>
</dbReference>
<dbReference type="CDD" id="cd12797">
    <property type="entry name" value="M23_peptidase"/>
    <property type="match status" value="1"/>
</dbReference>
<proteinExistence type="inferred from homology"/>
<feature type="compositionally biased region" description="Low complexity" evidence="4">
    <location>
        <begin position="195"/>
        <end position="210"/>
    </location>
</feature>
<evidence type="ECO:0000259" key="7">
    <source>
        <dbReference type="Pfam" id="PF01551"/>
    </source>
</evidence>
<dbReference type="GO" id="GO:0004222">
    <property type="term" value="F:metalloendopeptidase activity"/>
    <property type="evidence" value="ECO:0007669"/>
    <property type="project" value="TreeGrafter"/>
</dbReference>
<keyword evidence="3" id="KW-0378">Hydrolase</keyword>
<organism evidence="10 11">
    <name type="scientific">Gordonia alkanivorans CGMCC 6845</name>
    <dbReference type="NCBI Taxonomy" id="1423140"/>
    <lineage>
        <taxon>Bacteria</taxon>
        <taxon>Bacillati</taxon>
        <taxon>Actinomycetota</taxon>
        <taxon>Actinomycetes</taxon>
        <taxon>Mycobacteriales</taxon>
        <taxon>Gordoniaceae</taxon>
        <taxon>Gordonia</taxon>
    </lineage>
</organism>
<reference evidence="10 11" key="1">
    <citation type="journal article" date="2014" name="Genome Announc.">
        <title>Draft Genome Sequence of Gordonia alkanivorans Strain CGMCC6845, a Halotolerant Hydrocarbon-Degrading Bacterium.</title>
        <authorList>
            <person name="Wang X."/>
            <person name="Jin D."/>
            <person name="Zhou L."/>
            <person name="Wu L."/>
            <person name="An W."/>
            <person name="Zhao L."/>
        </authorList>
    </citation>
    <scope>NUCLEOTIDE SEQUENCE [LARGE SCALE GENOMIC DNA]</scope>
    <source>
        <strain evidence="10 11">CGMCC 6845</strain>
    </source>
</reference>
<evidence type="ECO:0000256" key="3">
    <source>
        <dbReference type="ARBA" id="ARBA00022801"/>
    </source>
</evidence>
<sequence length="675" mass="69831">MGEGNASKLLVPLLALVMGFFASCTLIISVAGDDDSCLPLTGGVDQPADASLSPGAKVKPMKVRDFQITSGYGMRGRTMHEGIDLAGALGAPIYAAADGTVTAAGSASGFGHWIVLTHNINGHVWSTVYGHMFADGVLVKAGQKVTAGQHIAKLGNDGQSTGPHLHFEVWDGGHRDFTGGRSVDPAGWVSTSPEPGAAPAGRAPAQPGGPRVLTAPRVIPAADVVTAADWDAVAKHESGGNWKINTGNGYYGGLQFSASTWTGAGGGQYAPTADKATREQQMEVANRVLGSQGWGAWPTTSKTAGVTGKKPAPAGTFLNAAAVPPPPAGAPSGPPAPSGPSGPLPPLPKSKGSEAHFQVDTIRLARAIAAKFPQIQTIGGWRADGGGYNDHPSGRAVDVMIPNYTSAQGIALGNAVNKYILDNKKHFKLEYTIWRQTYYPVVGKSNVMDDRGDPTQNHFDHVHATVEGHGMPRGNEVYTAPGITGGISADEGADCGPIEDQHGGGVDNLAAGRVPPAYEPWFRKAGVLCPQISSAFLGGIGKQETGFNASLVSPAGAKGPMQFMDYTYPSWAKDDDGNGRASATDIGDAVMAAGRFSCANAKQIDAAIASGRVKEPAEGREILYAYAYNAGVGAVLNAGGTPTGGDYDTQTRPYGQKVIAYAKQFADQGLPEKNR</sequence>
<dbReference type="CDD" id="cd13399">
    <property type="entry name" value="Slt35-like"/>
    <property type="match status" value="1"/>
</dbReference>
<dbReference type="Pfam" id="PF01464">
    <property type="entry name" value="SLT"/>
    <property type="match status" value="1"/>
</dbReference>
<dbReference type="CDD" id="cd13925">
    <property type="entry name" value="RPF"/>
    <property type="match status" value="1"/>
</dbReference>
<feature type="domain" description="ARB-07466-like C-terminal" evidence="9">
    <location>
        <begin position="355"/>
        <end position="459"/>
    </location>
</feature>
<evidence type="ECO:0000259" key="9">
    <source>
        <dbReference type="Pfam" id="PF26571"/>
    </source>
</evidence>
<dbReference type="InterPro" id="IPR010618">
    <property type="entry name" value="RPF"/>
</dbReference>